<feature type="region of interest" description="Disordered" evidence="1">
    <location>
        <begin position="47"/>
        <end position="92"/>
    </location>
</feature>
<sequence length="188" mass="20890">MGRTAKIYPTTTTRNVNVPDGAAKEDRDVDELQKDLILSGRDTQLLMKDKNCPNQSDRDIEKRSYNQKSEDCPDGSIENQRPTAQSGWPRNDCSALGQIISVRLKSRPKFQTVRPITHHDPGNIVPRSATNAHAKPRTTKRASRETSLAAAQPFAYHGRCIRPTGKDVPRPAENSSAKLIRSDHAGRP</sequence>
<dbReference type="AlphaFoldDB" id="A0A6D2I1J4"/>
<feature type="compositionally biased region" description="Polar residues" evidence="1">
    <location>
        <begin position="77"/>
        <end position="88"/>
    </location>
</feature>
<name>A0A6D2I1J4_9BRAS</name>
<organism evidence="2 3">
    <name type="scientific">Microthlaspi erraticum</name>
    <dbReference type="NCBI Taxonomy" id="1685480"/>
    <lineage>
        <taxon>Eukaryota</taxon>
        <taxon>Viridiplantae</taxon>
        <taxon>Streptophyta</taxon>
        <taxon>Embryophyta</taxon>
        <taxon>Tracheophyta</taxon>
        <taxon>Spermatophyta</taxon>
        <taxon>Magnoliopsida</taxon>
        <taxon>eudicotyledons</taxon>
        <taxon>Gunneridae</taxon>
        <taxon>Pentapetalae</taxon>
        <taxon>rosids</taxon>
        <taxon>malvids</taxon>
        <taxon>Brassicales</taxon>
        <taxon>Brassicaceae</taxon>
        <taxon>Coluteocarpeae</taxon>
        <taxon>Microthlaspi</taxon>
    </lineage>
</organism>
<protein>
    <submittedName>
        <fullName evidence="2">Uncharacterized protein</fullName>
    </submittedName>
</protein>
<accession>A0A6D2I1J4</accession>
<feature type="region of interest" description="Disordered" evidence="1">
    <location>
        <begin position="113"/>
        <end position="188"/>
    </location>
</feature>
<evidence type="ECO:0000256" key="1">
    <source>
        <dbReference type="SAM" id="MobiDB-lite"/>
    </source>
</evidence>
<comment type="caution">
    <text evidence="2">The sequence shown here is derived from an EMBL/GenBank/DDBJ whole genome shotgun (WGS) entry which is preliminary data.</text>
</comment>
<feature type="region of interest" description="Disordered" evidence="1">
    <location>
        <begin position="1"/>
        <end position="29"/>
    </location>
</feature>
<dbReference type="Proteomes" id="UP000467841">
    <property type="component" value="Unassembled WGS sequence"/>
</dbReference>
<evidence type="ECO:0000313" key="2">
    <source>
        <dbReference type="EMBL" id="CAA7021899.1"/>
    </source>
</evidence>
<proteinExistence type="predicted"/>
<dbReference type="EMBL" id="CACVBM020000665">
    <property type="protein sequence ID" value="CAA7021899.1"/>
    <property type="molecule type" value="Genomic_DNA"/>
</dbReference>
<feature type="compositionally biased region" description="Basic and acidic residues" evidence="1">
    <location>
        <begin position="47"/>
        <end position="71"/>
    </location>
</feature>
<evidence type="ECO:0000313" key="3">
    <source>
        <dbReference type="Proteomes" id="UP000467841"/>
    </source>
</evidence>
<gene>
    <name evidence="2" type="ORF">MERR_LOCUS9134</name>
</gene>
<reference evidence="2" key="1">
    <citation type="submission" date="2020-01" db="EMBL/GenBank/DDBJ databases">
        <authorList>
            <person name="Mishra B."/>
        </authorList>
    </citation>
    <scope>NUCLEOTIDE SEQUENCE [LARGE SCALE GENOMIC DNA]</scope>
</reference>
<keyword evidence="3" id="KW-1185">Reference proteome</keyword>